<evidence type="ECO:0000313" key="4">
    <source>
        <dbReference type="Proteomes" id="UP000247772"/>
    </source>
</evidence>
<dbReference type="InterPro" id="IPR036188">
    <property type="entry name" value="FAD/NAD-bd_sf"/>
</dbReference>
<feature type="domain" description="Amine oxidase" evidence="2">
    <location>
        <begin position="113"/>
        <end position="364"/>
    </location>
</feature>
<dbReference type="SUPFAM" id="SSF51905">
    <property type="entry name" value="FAD/NAD(P)-binding domain"/>
    <property type="match status" value="1"/>
</dbReference>
<dbReference type="Proteomes" id="UP000247772">
    <property type="component" value="Unassembled WGS sequence"/>
</dbReference>
<dbReference type="PANTHER" id="PTHR43563:SF1">
    <property type="entry name" value="AMINE OXIDASE [FLAVIN-CONTAINING] B"/>
    <property type="match status" value="1"/>
</dbReference>
<comment type="similarity">
    <text evidence="1">Belongs to the flavin monoamine oxidase family.</text>
</comment>
<dbReference type="RefSeq" id="WP_110855784.1">
    <property type="nucleotide sequence ID" value="NZ_QJSQ01000014.1"/>
</dbReference>
<accession>A0A2V4TZP0</accession>
<dbReference type="Pfam" id="PF01593">
    <property type="entry name" value="Amino_oxidase"/>
    <property type="match status" value="2"/>
</dbReference>
<evidence type="ECO:0000313" key="3">
    <source>
        <dbReference type="EMBL" id="PYE21430.1"/>
    </source>
</evidence>
<feature type="domain" description="Amine oxidase" evidence="2">
    <location>
        <begin position="18"/>
        <end position="98"/>
    </location>
</feature>
<dbReference type="SUPFAM" id="SSF54373">
    <property type="entry name" value="FAD-linked reductases, C-terminal domain"/>
    <property type="match status" value="1"/>
</dbReference>
<dbReference type="OrthoDB" id="3972913at2"/>
<dbReference type="EMBL" id="QJSQ01000014">
    <property type="protein sequence ID" value="PYE21430.1"/>
    <property type="molecule type" value="Genomic_DNA"/>
</dbReference>
<name>A0A2V4TZP0_9BURK</name>
<organism evidence="3 4">
    <name type="scientific">Paraburkholderia silvatlantica</name>
    <dbReference type="NCBI Taxonomy" id="321895"/>
    <lineage>
        <taxon>Bacteria</taxon>
        <taxon>Pseudomonadati</taxon>
        <taxon>Pseudomonadota</taxon>
        <taxon>Betaproteobacteria</taxon>
        <taxon>Burkholderiales</taxon>
        <taxon>Burkholderiaceae</taxon>
        <taxon>Paraburkholderia</taxon>
    </lineage>
</organism>
<dbReference type="AlphaFoldDB" id="A0A2V4TZP0"/>
<proteinExistence type="inferred from homology"/>
<protein>
    <submittedName>
        <fullName evidence="3">Flavin-dependent amine oxidoreductase</fullName>
    </submittedName>
</protein>
<dbReference type="PANTHER" id="PTHR43563">
    <property type="entry name" value="AMINE OXIDASE"/>
    <property type="match status" value="1"/>
</dbReference>
<dbReference type="InterPro" id="IPR050703">
    <property type="entry name" value="Flavin_MAO"/>
</dbReference>
<sequence length="539" mass="57785">MAANEVPVLEVVIVGAGLCGLALARTLHGEGLPFVLVEARERMGGRVLTRRCGVTGQALDLGPTWFWPDMEPRIAALLAELGLESVPQYDPGDALWLTDPNREPERRDEPGGIHAGARRIVGGAGRLVEALAAAVPREHILTGHALRMVRDRGAWFELQVVHGDRVSTLRARRVVLALPPRLVHERVAFDPPLPTPLADLLAATPTWMAAAAKSLTTYDRPFWRSAGHSGSAFVRHLQATLGEVFDASDGATDAGALGGFLALNASQRRNFERGLPLLIESQLAQLYGVEAQGGQAYRFDWAGEAWTCSDADRESLPAWPQADPALRGGWLGGRLYLGGSETAGHGAGHMEGALDAAARIARALVPPGGQRATAGMPVTMQEAVASFLATVSGCRKSAPAHYRQHVTRLMSSQSTGQLTQHALLATVEQVYSEALTAIDALMPVLNSGDAGPVHLGRHGLTPKLLAAFQGWNRELLDRALEFNATSCALSNFPEEHQPDAELRRVIALDLAAAWREFALTLNERLVDAATHTGFMQESA</sequence>
<dbReference type="InterPro" id="IPR002937">
    <property type="entry name" value="Amino_oxidase"/>
</dbReference>
<reference evidence="3 4" key="1">
    <citation type="submission" date="2018-06" db="EMBL/GenBank/DDBJ databases">
        <title>Genomic Encyclopedia of Type Strains, Phase IV (KMG-V): Genome sequencing to study the core and pangenomes of soil and plant-associated prokaryotes.</title>
        <authorList>
            <person name="Whitman W."/>
        </authorList>
    </citation>
    <scope>NUCLEOTIDE SEQUENCE [LARGE SCALE GENOMIC DNA]</scope>
    <source>
        <strain evidence="3 4">SRCL-318</strain>
    </source>
</reference>
<dbReference type="Gene3D" id="3.50.50.60">
    <property type="entry name" value="FAD/NAD(P)-binding domain"/>
    <property type="match status" value="2"/>
</dbReference>
<gene>
    <name evidence="3" type="ORF">C7410_11471</name>
</gene>
<comment type="caution">
    <text evidence="3">The sequence shown here is derived from an EMBL/GenBank/DDBJ whole genome shotgun (WGS) entry which is preliminary data.</text>
</comment>
<dbReference type="GO" id="GO:0016491">
    <property type="term" value="F:oxidoreductase activity"/>
    <property type="evidence" value="ECO:0007669"/>
    <property type="project" value="InterPro"/>
</dbReference>
<evidence type="ECO:0000259" key="2">
    <source>
        <dbReference type="Pfam" id="PF01593"/>
    </source>
</evidence>
<evidence type="ECO:0000256" key="1">
    <source>
        <dbReference type="ARBA" id="ARBA00005995"/>
    </source>
</evidence>